<feature type="compositionally biased region" description="Basic and acidic residues" evidence="1">
    <location>
        <begin position="114"/>
        <end position="133"/>
    </location>
</feature>
<accession>A0A1S7LEN8</accession>
<reference evidence="2" key="1">
    <citation type="submission" date="2015-04" db="EMBL/GenBank/DDBJ databases">
        <authorList>
            <person name="Syromyatnikov M.Y."/>
            <person name="Popov V.N."/>
        </authorList>
    </citation>
    <scope>NUCLEOTIDE SEQUENCE</scope>
    <source>
        <strain evidence="2">MO-1</strain>
    </source>
</reference>
<organism evidence="2">
    <name type="scientific">Magnetococcus massalia (strain MO-1)</name>
    <dbReference type="NCBI Taxonomy" id="451514"/>
    <lineage>
        <taxon>Bacteria</taxon>
        <taxon>Pseudomonadati</taxon>
        <taxon>Pseudomonadota</taxon>
        <taxon>Magnetococcia</taxon>
        <taxon>Magnetococcales</taxon>
        <taxon>Magnetococcaceae</taxon>
        <taxon>Magnetococcus</taxon>
    </lineage>
</organism>
<protein>
    <submittedName>
        <fullName evidence="2">Uncharacterized protein</fullName>
    </submittedName>
</protein>
<dbReference type="AlphaFoldDB" id="A0A1S7LEN8"/>
<proteinExistence type="predicted"/>
<dbReference type="EMBL" id="LO017727">
    <property type="protein sequence ID" value="CRH05432.1"/>
    <property type="molecule type" value="Genomic_DNA"/>
</dbReference>
<evidence type="ECO:0000313" key="2">
    <source>
        <dbReference type="EMBL" id="CRH05432.1"/>
    </source>
</evidence>
<sequence length="141" mass="15757">MEVYFDNKTWIVDSIYEGYDDVPRLGLSIHLHGWTFPEQTGKGVGKFRVEIRERDTDPSRQTVGIGFVEVTPESVLGATGYAPLSQAILDGLLSHEVVHQIFIEAAASSLDVPLPEKKKPGMEGRRKIPEKAFHNPKLHGY</sequence>
<gene>
    <name evidence="2" type="ORF">MAGMO_1239</name>
</gene>
<evidence type="ECO:0000256" key="1">
    <source>
        <dbReference type="SAM" id="MobiDB-lite"/>
    </source>
</evidence>
<name>A0A1S7LEN8_MAGMO</name>
<feature type="region of interest" description="Disordered" evidence="1">
    <location>
        <begin position="114"/>
        <end position="141"/>
    </location>
</feature>